<evidence type="ECO:0000256" key="2">
    <source>
        <dbReference type="ARBA" id="ARBA00022977"/>
    </source>
</evidence>
<dbReference type="GO" id="GO:0009228">
    <property type="term" value="P:thiamine biosynthetic process"/>
    <property type="evidence" value="ECO:0007669"/>
    <property type="project" value="UniProtKB-KW"/>
</dbReference>
<comment type="pathway">
    <text evidence="1">Cofactor biosynthesis; thiamine diphosphate biosynthesis.</text>
</comment>
<evidence type="ECO:0000313" key="5">
    <source>
        <dbReference type="Proteomes" id="UP000092584"/>
    </source>
</evidence>
<dbReference type="InterPro" id="IPR013785">
    <property type="entry name" value="Aldolase_TIM"/>
</dbReference>
<keyword evidence="2" id="KW-0784">Thiamine biosynthesis</keyword>
<dbReference type="AlphaFoldDB" id="A0A1B8TYJ7"/>
<protein>
    <submittedName>
        <fullName evidence="4">Thiamine-phosphate pyrophosphorylase</fullName>
    </submittedName>
</protein>
<dbReference type="SUPFAM" id="SSF51391">
    <property type="entry name" value="Thiamin phosphate synthase"/>
    <property type="match status" value="1"/>
</dbReference>
<evidence type="ECO:0000256" key="1">
    <source>
        <dbReference type="ARBA" id="ARBA00004948"/>
    </source>
</evidence>
<evidence type="ECO:0000313" key="4">
    <source>
        <dbReference type="EMBL" id="OBY64569.1"/>
    </source>
</evidence>
<dbReference type="CDD" id="cd00564">
    <property type="entry name" value="TMP_TenI"/>
    <property type="match status" value="1"/>
</dbReference>
<accession>A0A1B8TYJ7</accession>
<dbReference type="STRING" id="1774273.LPB03_03160"/>
<dbReference type="KEGG" id="pob:LPB03_03160"/>
<reference evidence="5" key="1">
    <citation type="submission" date="2016-02" db="EMBL/GenBank/DDBJ databases">
        <authorList>
            <person name="Shin S.-K."/>
            <person name="Yi H."/>
            <person name="Kim E."/>
        </authorList>
    </citation>
    <scope>NUCLEOTIDE SEQUENCE [LARGE SCALE GENOMIC DNA]</scope>
    <source>
        <strain evidence="5">LPB0003</strain>
    </source>
</reference>
<feature type="domain" description="Thiamine phosphate synthase/TenI" evidence="3">
    <location>
        <begin position="14"/>
        <end position="187"/>
    </location>
</feature>
<keyword evidence="5" id="KW-1185">Reference proteome</keyword>
<dbReference type="GO" id="GO:0004789">
    <property type="term" value="F:thiamine-phosphate diphosphorylase activity"/>
    <property type="evidence" value="ECO:0007669"/>
    <property type="project" value="TreeGrafter"/>
</dbReference>
<gene>
    <name evidence="4" type="ORF">LPB3_09335</name>
</gene>
<dbReference type="Pfam" id="PF02581">
    <property type="entry name" value="TMP-TENI"/>
    <property type="match status" value="1"/>
</dbReference>
<dbReference type="EMBL" id="LSFM01000022">
    <property type="protein sequence ID" value="OBY64569.1"/>
    <property type="molecule type" value="Genomic_DNA"/>
</dbReference>
<organism evidence="4 5">
    <name type="scientific">Polaribacter vadi</name>
    <dbReference type="NCBI Taxonomy" id="1774273"/>
    <lineage>
        <taxon>Bacteria</taxon>
        <taxon>Pseudomonadati</taxon>
        <taxon>Bacteroidota</taxon>
        <taxon>Flavobacteriia</taxon>
        <taxon>Flavobacteriales</taxon>
        <taxon>Flavobacteriaceae</taxon>
    </lineage>
</organism>
<evidence type="ECO:0000259" key="3">
    <source>
        <dbReference type="Pfam" id="PF02581"/>
    </source>
</evidence>
<dbReference type="Gene3D" id="3.20.20.70">
    <property type="entry name" value="Aldolase class I"/>
    <property type="match status" value="1"/>
</dbReference>
<dbReference type="PANTHER" id="PTHR20857">
    <property type="entry name" value="THIAMINE-PHOSPHATE PYROPHOSPHORYLASE"/>
    <property type="match status" value="1"/>
</dbReference>
<dbReference type="OrthoDB" id="9812206at2"/>
<dbReference type="Proteomes" id="UP000092584">
    <property type="component" value="Unassembled WGS sequence"/>
</dbReference>
<dbReference type="GO" id="GO:0005737">
    <property type="term" value="C:cytoplasm"/>
    <property type="evidence" value="ECO:0007669"/>
    <property type="project" value="TreeGrafter"/>
</dbReference>
<dbReference type="InterPro" id="IPR036206">
    <property type="entry name" value="ThiamineP_synth_sf"/>
</dbReference>
<dbReference type="PANTHER" id="PTHR20857:SF15">
    <property type="entry name" value="THIAMINE-PHOSPHATE SYNTHASE"/>
    <property type="match status" value="1"/>
</dbReference>
<dbReference type="InterPro" id="IPR022998">
    <property type="entry name" value="ThiamineP_synth_TenI"/>
</dbReference>
<comment type="caution">
    <text evidence="4">The sequence shown here is derived from an EMBL/GenBank/DDBJ whole genome shotgun (WGS) entry which is preliminary data.</text>
</comment>
<sequence>MLIPKLHYISEGNSPKEVLENIQKACTSGIEIVQLKLDTISEKKFLKLANEVKEITTHFQTRLVINKHYKIAKEIKADGVHLDKNHSCPIEARKHVYTWQIIGGSANTLQDCETLLKKQVDYITLSPFKNSTEEENSPKALGLNGYTLITEALHTETPILGFGEITTNDVSAILNTGISGIAVSEEITNNFDIIKTYNQLLKASSTEEKRHTF</sequence>
<proteinExistence type="predicted"/>
<name>A0A1B8TYJ7_9FLAO</name>